<name>A0AA48HZ31_9FIRM</name>
<evidence type="ECO:0000313" key="2">
    <source>
        <dbReference type="EMBL" id="BED92376.1"/>
    </source>
</evidence>
<keyword evidence="1" id="KW-0175">Coiled coil</keyword>
<proteinExistence type="predicted"/>
<accession>A0AA48HZ31</accession>
<organism evidence="2">
    <name type="scientific">Candidatus Paraimprobicoccus trichonymphae</name>
    <dbReference type="NCBI Taxonomy" id="3033793"/>
    <lineage>
        <taxon>Bacteria</taxon>
        <taxon>Bacillati</taxon>
        <taxon>Bacillota</taxon>
        <taxon>Clostridia</taxon>
        <taxon>Candidatus Paraimprobicoccus</taxon>
    </lineage>
</organism>
<sequence length="270" mass="30845">MSAFNQFKEPYNLIVMACNPSFKEEAIGSIFNIFIGKSLNGNESKVVSFNELKKEVTAFKSNFDKLIERCSKKNDENCLPEFEKNFKSIEENLDSSSVETLIKIIKENSGSSSLGILKKIETEAVEKAKALAKRAKSEMEELESLKNSKGLTIKERAAAIQESNITNITKMVEKIKDYKDYNETEIKKLINELKCQKYYMIETLGECMDEKKEAIKKDPELLGVILSFIENFAKINGNRSIMSKKFKDECSKITKEKNVEIRNFFSNLQS</sequence>
<feature type="coiled-coil region" evidence="1">
    <location>
        <begin position="118"/>
        <end position="148"/>
    </location>
</feature>
<reference evidence="2" key="1">
    <citation type="journal article" date="2023" name="ISME J.">
        <title>Emergence of putative energy parasites within Clostridia revealed by genome analysis of a novel endosymbiotic clade.</title>
        <authorList>
            <person name="Takahashi K."/>
            <person name="Kuwahara H."/>
            <person name="Horikawa Y."/>
            <person name="Izawa K."/>
            <person name="Kato D."/>
            <person name="Inagaki T."/>
            <person name="Yuki M."/>
            <person name="Ohkuma M."/>
            <person name="Hongoh Y."/>
        </authorList>
    </citation>
    <scope>NUCLEOTIDE SEQUENCE</scope>
    <source>
        <strain evidence="2">RsTa-C01</strain>
    </source>
</reference>
<dbReference type="EMBL" id="AP027925">
    <property type="protein sequence ID" value="BED92376.1"/>
    <property type="molecule type" value="Genomic_DNA"/>
</dbReference>
<dbReference type="Proteomes" id="UP001335720">
    <property type="component" value="Chromosome"/>
</dbReference>
<dbReference type="AlphaFoldDB" id="A0AA48HZ31"/>
<dbReference type="KEGG" id="ptrh:RsTaC01_0074"/>
<protein>
    <submittedName>
        <fullName evidence="2">Uncharacterized protein</fullName>
    </submittedName>
</protein>
<evidence type="ECO:0000256" key="1">
    <source>
        <dbReference type="SAM" id="Coils"/>
    </source>
</evidence>
<gene>
    <name evidence="2" type="ORF">RsTaC01_0074</name>
</gene>